<comment type="caution">
    <text evidence="9">The sequence shown here is derived from an EMBL/GenBank/DDBJ whole genome shotgun (WGS) entry which is preliminary data.</text>
</comment>
<feature type="binding site" evidence="7">
    <location>
        <begin position="10"/>
        <end position="12"/>
    </location>
    <ligand>
        <name>FMN</name>
        <dbReference type="ChEBI" id="CHEBI:58210"/>
    </ligand>
</feature>
<feature type="binding site" evidence="7">
    <location>
        <position position="167"/>
    </location>
    <ligand>
        <name>dimethylallyl phosphate</name>
        <dbReference type="ChEBI" id="CHEBI:88052"/>
    </ligand>
</feature>
<evidence type="ECO:0000256" key="7">
    <source>
        <dbReference type="HAMAP-Rule" id="MF_01984"/>
    </source>
</evidence>
<feature type="binding site" evidence="7">
    <location>
        <position position="36"/>
    </location>
    <ligand>
        <name>FMN</name>
        <dbReference type="ChEBI" id="CHEBI:58210"/>
    </ligand>
</feature>
<dbReference type="GO" id="GO:0106141">
    <property type="term" value="F:flavin prenyltransferase activity"/>
    <property type="evidence" value="ECO:0007669"/>
    <property type="project" value="UniProtKB-EC"/>
</dbReference>
<keyword evidence="4 7" id="KW-0808">Transferase</keyword>
<dbReference type="InterPro" id="IPR036551">
    <property type="entry name" value="Flavin_trans-like"/>
</dbReference>
<keyword evidence="2 7" id="KW-0285">Flavoprotein</keyword>
<evidence type="ECO:0000313" key="9">
    <source>
        <dbReference type="EMBL" id="KAB2954705.1"/>
    </source>
</evidence>
<keyword evidence="3 7" id="KW-0288">FMN</keyword>
<keyword evidence="10" id="KW-1185">Reference proteome</keyword>
<evidence type="ECO:0000256" key="6">
    <source>
        <dbReference type="ARBA" id="ARBA00060793"/>
    </source>
</evidence>
<evidence type="ECO:0000256" key="3">
    <source>
        <dbReference type="ARBA" id="ARBA00022643"/>
    </source>
</evidence>
<comment type="catalytic activity">
    <reaction evidence="5 7">
        <text>dimethylallyl phosphate + FMNH2 = prenylated FMNH2 + phosphate</text>
        <dbReference type="Rhea" id="RHEA:37743"/>
        <dbReference type="ChEBI" id="CHEBI:43474"/>
        <dbReference type="ChEBI" id="CHEBI:57618"/>
        <dbReference type="ChEBI" id="CHEBI:87467"/>
        <dbReference type="ChEBI" id="CHEBI:88052"/>
        <dbReference type="EC" id="2.5.1.129"/>
    </reaction>
</comment>
<evidence type="ECO:0000256" key="5">
    <source>
        <dbReference type="ARBA" id="ARBA00050612"/>
    </source>
</evidence>
<dbReference type="PANTHER" id="PTHR43374:SF1">
    <property type="entry name" value="FLAVIN PRENYLTRANSFERASE PAD1, MITOCHONDRIAL"/>
    <property type="match status" value="1"/>
</dbReference>
<evidence type="ECO:0000256" key="4">
    <source>
        <dbReference type="ARBA" id="ARBA00022679"/>
    </source>
</evidence>
<organism evidence="9 10">
    <name type="scientific">Heliorestis acidaminivorans</name>
    <dbReference type="NCBI Taxonomy" id="553427"/>
    <lineage>
        <taxon>Bacteria</taxon>
        <taxon>Bacillati</taxon>
        <taxon>Bacillota</taxon>
        <taxon>Clostridia</taxon>
        <taxon>Eubacteriales</taxon>
        <taxon>Heliobacteriaceae</taxon>
        <taxon>Heliorestis</taxon>
    </lineage>
</organism>
<dbReference type="InterPro" id="IPR004507">
    <property type="entry name" value="UbiX-like"/>
</dbReference>
<dbReference type="FunFam" id="3.40.50.1950:FF:000001">
    <property type="entry name" value="Flavin prenyltransferase UbiX"/>
    <property type="match status" value="1"/>
</dbReference>
<dbReference type="AlphaFoldDB" id="A0A6I0EV90"/>
<dbReference type="OrthoDB" id="9781577at2"/>
<evidence type="ECO:0000313" key="10">
    <source>
        <dbReference type="Proteomes" id="UP000468766"/>
    </source>
</evidence>
<feature type="binding site" evidence="7">
    <location>
        <position position="121"/>
    </location>
    <ligand>
        <name>FMN</name>
        <dbReference type="ChEBI" id="CHEBI:58210"/>
    </ligand>
</feature>
<comment type="similarity">
    <text evidence="6 7">Belongs to the UbiX/PAD1 family.</text>
</comment>
<evidence type="ECO:0000259" key="8">
    <source>
        <dbReference type="Pfam" id="PF02441"/>
    </source>
</evidence>
<sequence length="184" mass="19859">MVEWIVGITGASGAIYALRLLDVMKKSDYRPHLIVSAAGERVIQEESGLTLDEVSEGCQLYSVYDVGASIASGSFPARGMIVLPCSMHALAAMSLGLADNLLTRAADVTLKEGRKLIVVPRETPLHAIHLENMARLAKAGATIVPAMPAFYHEPKSIDDLVDFVVGKVLDQAGIEHALFQRWGY</sequence>
<dbReference type="InterPro" id="IPR003382">
    <property type="entry name" value="Flavoprotein"/>
</dbReference>
<dbReference type="SUPFAM" id="SSF52507">
    <property type="entry name" value="Homo-oligomeric flavin-containing Cys decarboxylases, HFCD"/>
    <property type="match status" value="1"/>
</dbReference>
<accession>A0A6I0EV90</accession>
<feature type="binding site" evidence="7">
    <location>
        <position position="151"/>
    </location>
    <ligand>
        <name>dimethylallyl phosphate</name>
        <dbReference type="ChEBI" id="CHEBI:88052"/>
    </ligand>
</feature>
<keyword evidence="1 7" id="KW-0637">Prenyltransferase</keyword>
<dbReference type="EC" id="2.5.1.129" evidence="7"/>
<dbReference type="GO" id="GO:0016831">
    <property type="term" value="F:carboxy-lyase activity"/>
    <property type="evidence" value="ECO:0007669"/>
    <property type="project" value="TreeGrafter"/>
</dbReference>
<dbReference type="NCBIfam" id="TIGR00421">
    <property type="entry name" value="ubiX_pad"/>
    <property type="match status" value="1"/>
</dbReference>
<proteinExistence type="inferred from homology"/>
<dbReference type="Gene3D" id="3.40.50.1950">
    <property type="entry name" value="Flavin prenyltransferase-like"/>
    <property type="match status" value="1"/>
</dbReference>
<dbReference type="Proteomes" id="UP000468766">
    <property type="component" value="Unassembled WGS sequence"/>
</dbReference>
<reference evidence="9 10" key="1">
    <citation type="submission" date="2019-10" db="EMBL/GenBank/DDBJ databases">
        <title>Whole-genome sequence of the extremophile Heliorestis acidaminivorans DSM 24790.</title>
        <authorList>
            <person name="Kyndt J.A."/>
            <person name="Meyer T.E."/>
        </authorList>
    </citation>
    <scope>NUCLEOTIDE SEQUENCE [LARGE SCALE GENOMIC DNA]</scope>
    <source>
        <strain evidence="9 10">DSM 24790</strain>
    </source>
</reference>
<dbReference type="EMBL" id="WBXO01000001">
    <property type="protein sequence ID" value="KAB2954705.1"/>
    <property type="molecule type" value="Genomic_DNA"/>
</dbReference>
<dbReference type="HAMAP" id="MF_01984">
    <property type="entry name" value="ubiX_pad"/>
    <property type="match status" value="1"/>
</dbReference>
<dbReference type="Pfam" id="PF02441">
    <property type="entry name" value="Flavoprotein"/>
    <property type="match status" value="1"/>
</dbReference>
<gene>
    <name evidence="7" type="primary">ubiX</name>
    <name evidence="9" type="ORF">F9B85_02320</name>
</gene>
<evidence type="ECO:0000256" key="1">
    <source>
        <dbReference type="ARBA" id="ARBA00022602"/>
    </source>
</evidence>
<comment type="function">
    <text evidence="7">Flavin prenyltransferase that catalyzes the synthesis of the prenylated FMN cofactor (prenyl-FMN) for 4-hydroxy-3-polyprenylbenzoic acid decarboxylase UbiD. The prenyltransferase is metal-independent and links a dimethylallyl moiety from dimethylallyl monophosphate (DMAP) to the flavin N5 and C6 atoms of FMN.</text>
</comment>
<dbReference type="NCBIfam" id="NF004685">
    <property type="entry name" value="PRK06029.1"/>
    <property type="match status" value="1"/>
</dbReference>
<feature type="domain" description="Flavoprotein" evidence="8">
    <location>
        <begin position="3"/>
        <end position="171"/>
    </location>
</feature>
<name>A0A6I0EV90_9FIRM</name>
<dbReference type="PANTHER" id="PTHR43374">
    <property type="entry name" value="FLAVIN PRENYLTRANSFERASE"/>
    <property type="match status" value="1"/>
</dbReference>
<protein>
    <recommendedName>
        <fullName evidence="7">Flavin prenyltransferase UbiX</fullName>
        <ecNumber evidence="7">2.5.1.129</ecNumber>
    </recommendedName>
</protein>
<evidence type="ECO:0000256" key="2">
    <source>
        <dbReference type="ARBA" id="ARBA00022630"/>
    </source>
</evidence>
<comment type="caution">
    <text evidence="7">Lacks conserved residue(s) required for the propagation of feature annotation.</text>
</comment>